<proteinExistence type="predicted"/>
<dbReference type="EMBL" id="BK015473">
    <property type="protein sequence ID" value="DAE08715.1"/>
    <property type="molecule type" value="Genomic_DNA"/>
</dbReference>
<name>A0A8S5PQE5_9CAUD</name>
<reference evidence="1" key="1">
    <citation type="journal article" date="2021" name="Proc. Natl. Acad. Sci. U.S.A.">
        <title>A Catalog of Tens of Thousands of Viruses from Human Metagenomes Reveals Hidden Associations with Chronic Diseases.</title>
        <authorList>
            <person name="Tisza M.J."/>
            <person name="Buck C.B."/>
        </authorList>
    </citation>
    <scope>NUCLEOTIDE SEQUENCE</scope>
    <source>
        <strain evidence="1">Ct3lF2</strain>
    </source>
</reference>
<evidence type="ECO:0000313" key="1">
    <source>
        <dbReference type="EMBL" id="DAE08715.1"/>
    </source>
</evidence>
<protein>
    <submittedName>
        <fullName evidence="1">Uncharacterized protein</fullName>
    </submittedName>
</protein>
<sequence length="116" mass="12524">MAFVRWVFYDDTGAVQYVGTQQGDFKHVPAEQVAVAFGLTDCACMEWTEPDEAIESAFEPVDADGNPRIVNVAVDVSGEEPRLVFSYKAVLEPQPSEAEDMAAALALLGVEPEEGA</sequence>
<organism evidence="1">
    <name type="scientific">Siphoviridae sp. ct3lF2</name>
    <dbReference type="NCBI Taxonomy" id="2825324"/>
    <lineage>
        <taxon>Viruses</taxon>
        <taxon>Duplodnaviria</taxon>
        <taxon>Heunggongvirae</taxon>
        <taxon>Uroviricota</taxon>
        <taxon>Caudoviricetes</taxon>
    </lineage>
</organism>
<accession>A0A8S5PQE5</accession>